<reference evidence="1 2" key="1">
    <citation type="submission" date="2024-08" db="EMBL/GenBank/DDBJ databases">
        <authorList>
            <person name="Cucini C."/>
            <person name="Frati F."/>
        </authorList>
    </citation>
    <scope>NUCLEOTIDE SEQUENCE [LARGE SCALE GENOMIC DNA]</scope>
</reference>
<dbReference type="PANTHER" id="PTHR14540">
    <property type="entry name" value="INTEGRATOR COMPLEX SUBUNIT 15"/>
    <property type="match status" value="1"/>
</dbReference>
<dbReference type="Proteomes" id="UP001642540">
    <property type="component" value="Unassembled WGS sequence"/>
</dbReference>
<sequence length="345" mass="39470">MNAHGMAQMTENLRWTSFPANAKDLLTKIEHFYFTCKANNMMWKPEILIESINQYVYNVVDARDIKRTKLSASQQLQLADIIVSYLSFSGDETDRQALFKSVFYSVNFQKGDVPLRILGLVTSLSVAFRKSDILQCIAAWITAASLENPAVLCIAYDLSRDLITDEFPEKYLNLPQRSYLFSSLFLIAVGKAYKSIPPPQRLIDQVTVWIENCPRVCFIPPQSAIFEIFRWCAHSEEDQSRLHLALMSAIDRTGKGAQLQVIPHIMTLIQELRVKREHAVSSNNNGGLGYAQVERGVDMLFQLIQMLLATECLDRNEIHPIFESSEEALLPRTELYEMLKSIYFR</sequence>
<keyword evidence="2" id="KW-1185">Reference proteome</keyword>
<dbReference type="PANTHER" id="PTHR14540:SF2">
    <property type="entry name" value="INTEGRATOR COMPLEX SUBUNIT 15"/>
    <property type="match status" value="1"/>
</dbReference>
<gene>
    <name evidence="1" type="ORF">ODALV1_LOCUS17874</name>
</gene>
<organism evidence="1 2">
    <name type="scientific">Orchesella dallaii</name>
    <dbReference type="NCBI Taxonomy" id="48710"/>
    <lineage>
        <taxon>Eukaryota</taxon>
        <taxon>Metazoa</taxon>
        <taxon>Ecdysozoa</taxon>
        <taxon>Arthropoda</taxon>
        <taxon>Hexapoda</taxon>
        <taxon>Collembola</taxon>
        <taxon>Entomobryomorpha</taxon>
        <taxon>Entomobryoidea</taxon>
        <taxon>Orchesellidae</taxon>
        <taxon>Orchesellinae</taxon>
        <taxon>Orchesella</taxon>
    </lineage>
</organism>
<proteinExistence type="predicted"/>
<dbReference type="Pfam" id="PF14964">
    <property type="entry name" value="INTS15"/>
    <property type="match status" value="1"/>
</dbReference>
<dbReference type="InterPro" id="IPR027844">
    <property type="entry name" value="INTS15"/>
</dbReference>
<comment type="caution">
    <text evidence="1">The sequence shown here is derived from an EMBL/GenBank/DDBJ whole genome shotgun (WGS) entry which is preliminary data.</text>
</comment>
<evidence type="ECO:0000313" key="1">
    <source>
        <dbReference type="EMBL" id="CAL8117866.1"/>
    </source>
</evidence>
<protein>
    <submittedName>
        <fullName evidence="1">Uncharacterized protein</fullName>
    </submittedName>
</protein>
<name>A0ABP1R5V1_9HEXA</name>
<accession>A0ABP1R5V1</accession>
<dbReference type="EMBL" id="CAXLJM020000057">
    <property type="protein sequence ID" value="CAL8117866.1"/>
    <property type="molecule type" value="Genomic_DNA"/>
</dbReference>
<evidence type="ECO:0000313" key="2">
    <source>
        <dbReference type="Proteomes" id="UP001642540"/>
    </source>
</evidence>